<dbReference type="EMBL" id="JAFHDT010000004">
    <property type="protein sequence ID" value="KAI7811439.1"/>
    <property type="molecule type" value="Genomic_DNA"/>
</dbReference>
<dbReference type="GO" id="GO:0005634">
    <property type="term" value="C:nucleus"/>
    <property type="evidence" value="ECO:0007669"/>
    <property type="project" value="TreeGrafter"/>
</dbReference>
<dbReference type="PRINTS" id="PR01415">
    <property type="entry name" value="ANKYRIN"/>
</dbReference>
<keyword evidence="2" id="KW-0805">Transcription regulation</keyword>
<dbReference type="AlphaFoldDB" id="A0A9W8C9L1"/>
<gene>
    <name evidence="8" type="ORF">IRJ41_016452</name>
</gene>
<dbReference type="GO" id="GO:0070974">
    <property type="term" value="F:POU domain binding"/>
    <property type="evidence" value="ECO:0007669"/>
    <property type="project" value="InterPro"/>
</dbReference>
<dbReference type="Proteomes" id="UP001059041">
    <property type="component" value="Linkage Group LG4"/>
</dbReference>
<feature type="repeat" description="ANK" evidence="6">
    <location>
        <begin position="245"/>
        <end position="277"/>
    </location>
</feature>
<dbReference type="GO" id="GO:0003677">
    <property type="term" value="F:DNA binding"/>
    <property type="evidence" value="ECO:0007669"/>
    <property type="project" value="InterPro"/>
</dbReference>
<accession>A0A9W8C9L1</accession>
<evidence type="ECO:0000313" key="9">
    <source>
        <dbReference type="Proteomes" id="UP001059041"/>
    </source>
</evidence>
<keyword evidence="3 6" id="KW-0040">ANK repeat</keyword>
<evidence type="ECO:0000313" key="8">
    <source>
        <dbReference type="EMBL" id="KAI7811439.1"/>
    </source>
</evidence>
<keyword evidence="5" id="KW-0804">Transcription</keyword>
<keyword evidence="4" id="KW-0010">Activator</keyword>
<dbReference type="InterPro" id="IPR047571">
    <property type="entry name" value="OCA"/>
</dbReference>
<evidence type="ECO:0000256" key="6">
    <source>
        <dbReference type="PROSITE-ProRule" id="PRU00023"/>
    </source>
</evidence>
<dbReference type="InterPro" id="IPR002110">
    <property type="entry name" value="Ankyrin_rpt"/>
</dbReference>
<evidence type="ECO:0000256" key="3">
    <source>
        <dbReference type="ARBA" id="ARBA00023043"/>
    </source>
</evidence>
<proteinExistence type="predicted"/>
<evidence type="ECO:0000256" key="1">
    <source>
        <dbReference type="ARBA" id="ARBA00022737"/>
    </source>
</evidence>
<dbReference type="InterPro" id="IPR036770">
    <property type="entry name" value="Ankyrin_rpt-contain_sf"/>
</dbReference>
<dbReference type="PROSITE" id="PS50297">
    <property type="entry name" value="ANK_REP_REGION"/>
    <property type="match status" value="2"/>
</dbReference>
<name>A0A9W8C9L1_TRIRA</name>
<evidence type="ECO:0000259" key="7">
    <source>
        <dbReference type="PROSITE" id="PS52003"/>
    </source>
</evidence>
<keyword evidence="1" id="KW-0677">Repeat</keyword>
<dbReference type="Gene3D" id="1.25.40.20">
    <property type="entry name" value="Ankyrin repeat-containing domain"/>
    <property type="match status" value="2"/>
</dbReference>
<dbReference type="SMART" id="SM00248">
    <property type="entry name" value="ANK"/>
    <property type="match status" value="6"/>
</dbReference>
<reference evidence="8" key="1">
    <citation type="submission" date="2021-02" db="EMBL/GenBank/DDBJ databases">
        <title>Comparative genomics reveals that relaxation of natural selection precedes convergent phenotypic evolution of cavefish.</title>
        <authorList>
            <person name="Peng Z."/>
        </authorList>
    </citation>
    <scope>NUCLEOTIDE SEQUENCE</scope>
    <source>
        <tissue evidence="8">Muscle</tissue>
    </source>
</reference>
<keyword evidence="9" id="KW-1185">Reference proteome</keyword>
<comment type="caution">
    <text evidence="8">The sequence shown here is derived from an EMBL/GenBank/DDBJ whole genome shotgun (WGS) entry which is preliminary data.</text>
</comment>
<evidence type="ECO:0000256" key="2">
    <source>
        <dbReference type="ARBA" id="ARBA00023015"/>
    </source>
</evidence>
<dbReference type="FunFam" id="1.25.40.20:FF:000097">
    <property type="entry name" value="NF-kappa-B inhibitor zeta isoform X1"/>
    <property type="match status" value="1"/>
</dbReference>
<dbReference type="PANTHER" id="PTHR24124:SF5">
    <property type="entry name" value="NF-KAPPA-B INHIBITOR ZETA"/>
    <property type="match status" value="1"/>
</dbReference>
<dbReference type="PROSITE" id="PS50088">
    <property type="entry name" value="ANK_REPEAT"/>
    <property type="match status" value="3"/>
</dbReference>
<feature type="non-terminal residue" evidence="8">
    <location>
        <position position="517"/>
    </location>
</feature>
<evidence type="ECO:0000256" key="5">
    <source>
        <dbReference type="ARBA" id="ARBA00023163"/>
    </source>
</evidence>
<dbReference type="Pfam" id="PF12796">
    <property type="entry name" value="Ank_2"/>
    <property type="match status" value="2"/>
</dbReference>
<feature type="repeat" description="ANK" evidence="6">
    <location>
        <begin position="450"/>
        <end position="486"/>
    </location>
</feature>
<feature type="domain" description="OCA" evidence="7">
    <location>
        <begin position="66"/>
        <end position="88"/>
    </location>
</feature>
<dbReference type="GO" id="GO:0010468">
    <property type="term" value="P:regulation of gene expression"/>
    <property type="evidence" value="ECO:0007669"/>
    <property type="project" value="TreeGrafter"/>
</dbReference>
<protein>
    <submittedName>
        <fullName evidence="8">NF-kappa-B inhibitor zeta</fullName>
    </submittedName>
</protein>
<dbReference type="PROSITE" id="PS52003">
    <property type="entry name" value="OCA"/>
    <property type="match status" value="1"/>
</dbReference>
<organism evidence="8 9">
    <name type="scientific">Triplophysa rosa</name>
    <name type="common">Cave loach</name>
    <dbReference type="NCBI Taxonomy" id="992332"/>
    <lineage>
        <taxon>Eukaryota</taxon>
        <taxon>Metazoa</taxon>
        <taxon>Chordata</taxon>
        <taxon>Craniata</taxon>
        <taxon>Vertebrata</taxon>
        <taxon>Euteleostomi</taxon>
        <taxon>Actinopterygii</taxon>
        <taxon>Neopterygii</taxon>
        <taxon>Teleostei</taxon>
        <taxon>Ostariophysi</taxon>
        <taxon>Cypriniformes</taxon>
        <taxon>Nemacheilidae</taxon>
        <taxon>Triplophysa</taxon>
    </lineage>
</organism>
<evidence type="ECO:0000256" key="4">
    <source>
        <dbReference type="ARBA" id="ARBA00023159"/>
    </source>
</evidence>
<dbReference type="SUPFAM" id="SSF48403">
    <property type="entry name" value="Ankyrin repeat"/>
    <property type="match status" value="1"/>
</dbReference>
<dbReference type="PANTHER" id="PTHR24124">
    <property type="entry name" value="ANKYRIN REPEAT FAMILY A"/>
    <property type="match status" value="1"/>
</dbReference>
<sequence length="517" mass="57049">IIDGVCEDFYAFLDRDNDVLTSPLNLGSFYNCASPTEANLTAGSPISGSDQSWNNNSAQDCVNVKASRYQGVRVKNTVKDLIMQKRHDVQAQQYQMETEFPAVGRKRSAENLSHCPEKRLAPADRNMSPCSQSEEIFYEWEMLEDISDDLSEERLSIESVIVKGWPVARQSLYADVETPTYTACHLLPPTENVYPPSIQIQSSQMAPGLNMTSAPPVSFFEWQIQQEEEKLAALSHVELTSRDEDGDTFLHIAVAQGRRALAFVLARKMAAINMLDMKEHNKQSAFQLSVAANQHLIAQDLLSLGAEVDTLDYWGRSPLHVCAEKGHTLTLQAIQKSMPINGRHVNIEAVNYDGLAPLHVAVLSHNAVVQELACHGTPPSGHTVALLQRRKLLGECINALLLMGASIETKDRKSGRTALHMAAEEANIELLRLFLDQPNYCAVINTKAFNGNTALHVVSAVQGRQAQLDAVRLLLRRGADPSTKNLENEQAAQLVPEGPLGDQVRRTLKGKIACSRP</sequence>
<feature type="repeat" description="ANK" evidence="6">
    <location>
        <begin position="414"/>
        <end position="436"/>
    </location>
</feature>